<name>A0A8X6J189_TRICU</name>
<organism evidence="2 3">
    <name type="scientific">Trichonephila clavata</name>
    <name type="common">Joro spider</name>
    <name type="synonym">Nephila clavata</name>
    <dbReference type="NCBI Taxonomy" id="2740835"/>
    <lineage>
        <taxon>Eukaryota</taxon>
        <taxon>Metazoa</taxon>
        <taxon>Ecdysozoa</taxon>
        <taxon>Arthropoda</taxon>
        <taxon>Chelicerata</taxon>
        <taxon>Arachnida</taxon>
        <taxon>Araneae</taxon>
        <taxon>Araneomorphae</taxon>
        <taxon>Entelegynae</taxon>
        <taxon>Araneoidea</taxon>
        <taxon>Nephilidae</taxon>
        <taxon>Trichonephila</taxon>
    </lineage>
</organism>
<evidence type="ECO:0000256" key="1">
    <source>
        <dbReference type="SAM" id="Phobius"/>
    </source>
</evidence>
<keyword evidence="3" id="KW-1185">Reference proteome</keyword>
<proteinExistence type="predicted"/>
<dbReference type="Proteomes" id="UP000887116">
    <property type="component" value="Unassembled WGS sequence"/>
</dbReference>
<sequence length="107" mass="12275">MDLNVSNESGYDSFNEDVVPVQVQLIQLLVRSRMIRRLIRFDNGYVLCILCGILVIYILIGCFVLPSHIAVLTGFVFIILLAAIYFSVKYMMLKLYSLSNARNRRIP</sequence>
<evidence type="ECO:0000313" key="2">
    <source>
        <dbReference type="EMBL" id="GFR05513.1"/>
    </source>
</evidence>
<accession>A0A8X6J189</accession>
<keyword evidence="1" id="KW-1133">Transmembrane helix</keyword>
<protein>
    <submittedName>
        <fullName evidence="2">Uncharacterized protein</fullName>
    </submittedName>
</protein>
<gene>
    <name evidence="2" type="ORF">TNCT_585071</name>
</gene>
<feature type="transmembrane region" description="Helical" evidence="1">
    <location>
        <begin position="43"/>
        <end position="63"/>
    </location>
</feature>
<dbReference type="AlphaFoldDB" id="A0A8X6J189"/>
<keyword evidence="1" id="KW-0472">Membrane</keyword>
<feature type="transmembrane region" description="Helical" evidence="1">
    <location>
        <begin position="69"/>
        <end position="88"/>
    </location>
</feature>
<evidence type="ECO:0000313" key="3">
    <source>
        <dbReference type="Proteomes" id="UP000887116"/>
    </source>
</evidence>
<reference evidence="2" key="1">
    <citation type="submission" date="2020-07" db="EMBL/GenBank/DDBJ databases">
        <title>Multicomponent nature underlies the extraordinary mechanical properties of spider dragline silk.</title>
        <authorList>
            <person name="Kono N."/>
            <person name="Nakamura H."/>
            <person name="Mori M."/>
            <person name="Yoshida Y."/>
            <person name="Ohtoshi R."/>
            <person name="Malay A.D."/>
            <person name="Moran D.A.P."/>
            <person name="Tomita M."/>
            <person name="Numata K."/>
            <person name="Arakawa K."/>
        </authorList>
    </citation>
    <scope>NUCLEOTIDE SEQUENCE</scope>
</reference>
<comment type="caution">
    <text evidence="2">The sequence shown here is derived from an EMBL/GenBank/DDBJ whole genome shotgun (WGS) entry which is preliminary data.</text>
</comment>
<dbReference type="EMBL" id="BMAO01006020">
    <property type="protein sequence ID" value="GFR05513.1"/>
    <property type="molecule type" value="Genomic_DNA"/>
</dbReference>
<keyword evidence="1" id="KW-0812">Transmembrane</keyword>